<dbReference type="EMBL" id="CAJPIZ010000329">
    <property type="protein sequence ID" value="CAG2101162.1"/>
    <property type="molecule type" value="Genomic_DNA"/>
</dbReference>
<evidence type="ECO:0000313" key="3">
    <source>
        <dbReference type="Proteomes" id="UP000759131"/>
    </source>
</evidence>
<sequence length="261" mass="29252">MLFLIITIIYCICGQLSANGLSPEQKLRCERIISVFESDTIQIKYTECEDIVDGRGYTCGKFGFTTATGDAYEVVKQYTGKKPVNSLAEYLPELKRLAEEFSNDTTGLVGFPDAWHLSATSDRVFNETQDEVSASMSYNPAMKWADVAHFKSAMGKCALYDCIIQHGNGNDGDGLPAIFNRTVVKEGGVVTDNEGKWIRAFLDMRQDDFKHPHDQINIDHRDKWPEHSERVDAFIDILNAANMDLNGPIHVKTGHHDMIVP</sequence>
<feature type="signal peptide" evidence="1">
    <location>
        <begin position="1"/>
        <end position="18"/>
    </location>
</feature>
<dbReference type="InterPro" id="IPR023099">
    <property type="entry name" value="Glyco_hydro_46_N"/>
</dbReference>
<dbReference type="Pfam" id="PF01374">
    <property type="entry name" value="Glyco_hydro_46"/>
    <property type="match status" value="1"/>
</dbReference>
<dbReference type="GO" id="GO:0016977">
    <property type="term" value="F:chitosanase activity"/>
    <property type="evidence" value="ECO:0007669"/>
    <property type="project" value="InterPro"/>
</dbReference>
<gene>
    <name evidence="2" type="ORF">OSB1V03_LOCUS1213</name>
</gene>
<dbReference type="Proteomes" id="UP000759131">
    <property type="component" value="Unassembled WGS sequence"/>
</dbReference>
<dbReference type="AlphaFoldDB" id="A0A7R9PU51"/>
<proteinExistence type="predicted"/>
<organism evidence="2">
    <name type="scientific">Medioppia subpectinata</name>
    <dbReference type="NCBI Taxonomy" id="1979941"/>
    <lineage>
        <taxon>Eukaryota</taxon>
        <taxon>Metazoa</taxon>
        <taxon>Ecdysozoa</taxon>
        <taxon>Arthropoda</taxon>
        <taxon>Chelicerata</taxon>
        <taxon>Arachnida</taxon>
        <taxon>Acari</taxon>
        <taxon>Acariformes</taxon>
        <taxon>Sarcoptiformes</taxon>
        <taxon>Oribatida</taxon>
        <taxon>Brachypylina</taxon>
        <taxon>Oppioidea</taxon>
        <taxon>Oppiidae</taxon>
        <taxon>Medioppia</taxon>
    </lineage>
</organism>
<feature type="chain" id="PRO_5036211623" description="Chitosanase" evidence="1">
    <location>
        <begin position="19"/>
        <end position="261"/>
    </location>
</feature>
<dbReference type="EMBL" id="OC854904">
    <property type="protein sequence ID" value="CAD7620732.1"/>
    <property type="molecule type" value="Genomic_DNA"/>
</dbReference>
<keyword evidence="3" id="KW-1185">Reference proteome</keyword>
<dbReference type="OrthoDB" id="510198at2759"/>
<dbReference type="Gene3D" id="1.20.141.10">
    <property type="entry name" value="Chitosanase, subunit A, domain 1"/>
    <property type="match status" value="1"/>
</dbReference>
<dbReference type="SUPFAM" id="SSF53955">
    <property type="entry name" value="Lysozyme-like"/>
    <property type="match status" value="1"/>
</dbReference>
<name>A0A7R9PU51_9ACAR</name>
<reference evidence="2" key="1">
    <citation type="submission" date="2020-11" db="EMBL/GenBank/DDBJ databases">
        <authorList>
            <person name="Tran Van P."/>
        </authorList>
    </citation>
    <scope>NUCLEOTIDE SEQUENCE</scope>
</reference>
<evidence type="ECO:0000313" key="2">
    <source>
        <dbReference type="EMBL" id="CAD7620732.1"/>
    </source>
</evidence>
<keyword evidence="1" id="KW-0732">Signal</keyword>
<dbReference type="InterPro" id="IPR023346">
    <property type="entry name" value="Lysozyme-like_dom_sf"/>
</dbReference>
<evidence type="ECO:0000256" key="1">
    <source>
        <dbReference type="SAM" id="SignalP"/>
    </source>
</evidence>
<protein>
    <recommendedName>
        <fullName evidence="4">Chitosanase</fullName>
    </recommendedName>
</protein>
<evidence type="ECO:0008006" key="4">
    <source>
        <dbReference type="Google" id="ProtNLM"/>
    </source>
</evidence>
<dbReference type="GO" id="GO:0005975">
    <property type="term" value="P:carbohydrate metabolic process"/>
    <property type="evidence" value="ECO:0007669"/>
    <property type="project" value="InterPro"/>
</dbReference>
<dbReference type="InterPro" id="IPR000400">
    <property type="entry name" value="Glyco_hydro_46"/>
</dbReference>
<accession>A0A7R9PU51</accession>
<dbReference type="Gene3D" id="3.30.386.10">
    <property type="entry name" value="Chitosanase, subunit A, domain 2"/>
    <property type="match status" value="1"/>
</dbReference>
<dbReference type="CDD" id="cd00978">
    <property type="entry name" value="chitosanase_GH46"/>
    <property type="match status" value="1"/>
</dbReference>
<dbReference type="GO" id="GO:0005576">
    <property type="term" value="C:extracellular region"/>
    <property type="evidence" value="ECO:0007669"/>
    <property type="project" value="InterPro"/>
</dbReference>